<evidence type="ECO:0000256" key="2">
    <source>
        <dbReference type="ARBA" id="ARBA00022722"/>
    </source>
</evidence>
<name>A0A2H1KXT7_9MICO</name>
<sequence>MSVHVITASAGSGKTYKLTEVLSARLTDKPADGGTPLRASEVIATTFTVRAAADLVEKTQKRLLDDGNITAAEEIGTALIGTINSCSGRLVTDYAIDAGYSPELRVLDETEQAMVFTAAVDDVIAGAEATHRDLLLRTGHNGSPGEANQWGHGPVVWSDLVKSVAAAARANHLGEAELRESAEASAGLFLSALPERRSDGRRTWRDCLASDIDELRGALRIAQGEESDPTVEPRVTVAKGSIGNVEGSIITLDRFLRDLDTHAEAGDPFARVPWSTWAKVAEAKYPKAPGGKEPGKVPKQVLESSSAALVSGELLANAAFQDDAEALIRLVIDTAIASLTAYEEHKNRLGVMDFVDQEVRALDLLRTNDRVRRSVASRFRLLAVDEFQDSSPIQLAIFMELAELVDEVVWVGDRKQAIYGFRGADPELMNDVFSALIDGETELGTATTENLGASWRSSDPPLDLSNALFSSVFAEQSEDEVVLSIPPQRQAHRAIGGRELWVPNTDKGGATRSNSRMVQAIAEGVADFLSRSPRLPDRDVGVGDIAVLVRTNTQVGNVVNELHTRGIPAVGSTTDLLATREGQLVAAGLAAVVDPEDGVALAELVTLLADHEKHDTWFDDAVHITDKQQRRAQPATWWFDLALAALAELATHASQHTSVELLLAVVDALDLPQRIKAWSTPETRLATLDALSQIAAEYEDASHQTRMPVTPAGLLEHLDESARAYEQTTAHDAVLVTTMHQSKGLQWPVVIVGVSAAKDYGHREVTVEKAPVFDARHPLANRSLRLLPRILSNYGPLKEQLGQTGTVRRSTESERNETARLLYVALTRAECHSIMAFGDPTGQDNVLSVAVDDELLTWDLPEIGDESTPAANEAGEVRIANRRATGIGSESVHTSLPIRIGAYPVSSEAPQETVPPPQSFYAYTDVPVRRLAQEVVGPPAHFTASSVGSEGIDAEVSVLANLGEPLVDKGGRDWDRIGDAVHAYLGLPLASLAEATASEAAERILDRWNAGTVLSAEVLVEIGRRWTAWIEATFPGAEVLTEQPIAWRNDGEQVMEGWIDALLKLPNGEHVLVDHKTYPGTDPIGHIRENYLGQLATYSYSLERATNRRAPRLIVHLPLLGTIAEVKLTGLSSWI</sequence>
<dbReference type="AlphaFoldDB" id="A0A2H1KXT7"/>
<evidence type="ECO:0000256" key="8">
    <source>
        <dbReference type="ARBA" id="ARBA00022840"/>
    </source>
</evidence>
<dbReference type="InterPro" id="IPR013986">
    <property type="entry name" value="DExx_box_DNA_helicase_dom_sf"/>
</dbReference>
<feature type="domain" description="UvrD-like helicase C-terminal" evidence="17">
    <location>
        <begin position="479"/>
        <end position="744"/>
    </location>
</feature>
<evidence type="ECO:0000256" key="11">
    <source>
        <dbReference type="ARBA" id="ARBA00023235"/>
    </source>
</evidence>
<protein>
    <recommendedName>
        <fullName evidence="13">DNA 3'-5' helicase</fullName>
        <ecNumber evidence="13">5.6.2.4</ecNumber>
    </recommendedName>
</protein>
<dbReference type="PROSITE" id="PS51217">
    <property type="entry name" value="UVRD_HELICASE_CTER"/>
    <property type="match status" value="1"/>
</dbReference>
<keyword evidence="5 15" id="KW-0378">Hydrolase</keyword>
<evidence type="ECO:0000259" key="16">
    <source>
        <dbReference type="PROSITE" id="PS51198"/>
    </source>
</evidence>
<comment type="catalytic activity">
    <reaction evidence="12">
        <text>Couples ATP hydrolysis with the unwinding of duplex DNA by translocating in the 3'-5' direction.</text>
        <dbReference type="EC" id="5.6.2.4"/>
    </reaction>
</comment>
<organism evidence="18 19">
    <name type="scientific">Brevibacterium antiquum CNRZ 918</name>
    <dbReference type="NCBI Taxonomy" id="1255637"/>
    <lineage>
        <taxon>Bacteria</taxon>
        <taxon>Bacillati</taxon>
        <taxon>Actinomycetota</taxon>
        <taxon>Actinomycetes</taxon>
        <taxon>Micrococcales</taxon>
        <taxon>Brevibacteriaceae</taxon>
        <taxon>Brevibacterium</taxon>
    </lineage>
</organism>
<dbReference type="GO" id="GO:0009338">
    <property type="term" value="C:exodeoxyribonuclease V complex"/>
    <property type="evidence" value="ECO:0007669"/>
    <property type="project" value="TreeGrafter"/>
</dbReference>
<dbReference type="Pfam" id="PF00580">
    <property type="entry name" value="UvrD-helicase"/>
    <property type="match status" value="2"/>
</dbReference>
<evidence type="ECO:0000313" key="18">
    <source>
        <dbReference type="EMBL" id="SMY04585.1"/>
    </source>
</evidence>
<comment type="catalytic activity">
    <reaction evidence="14">
        <text>ATP + H2O = ADP + phosphate + H(+)</text>
        <dbReference type="Rhea" id="RHEA:13065"/>
        <dbReference type="ChEBI" id="CHEBI:15377"/>
        <dbReference type="ChEBI" id="CHEBI:15378"/>
        <dbReference type="ChEBI" id="CHEBI:30616"/>
        <dbReference type="ChEBI" id="CHEBI:43474"/>
        <dbReference type="ChEBI" id="CHEBI:456216"/>
        <dbReference type="EC" id="5.6.2.4"/>
    </reaction>
</comment>
<evidence type="ECO:0000256" key="9">
    <source>
        <dbReference type="ARBA" id="ARBA00023125"/>
    </source>
</evidence>
<reference evidence="18 19" key="1">
    <citation type="submission" date="2017-03" db="EMBL/GenBank/DDBJ databases">
        <authorList>
            <person name="Afonso C.L."/>
            <person name="Miller P.J."/>
            <person name="Scott M.A."/>
            <person name="Spackman E."/>
            <person name="Goraichik I."/>
            <person name="Dimitrov K.M."/>
            <person name="Suarez D.L."/>
            <person name="Swayne D.E."/>
        </authorList>
    </citation>
    <scope>NUCLEOTIDE SEQUENCE [LARGE SCALE GENOMIC DNA]</scope>
    <source>
        <strain evidence="18 19">CNRZ 918</strain>
    </source>
</reference>
<dbReference type="GO" id="GO:0005829">
    <property type="term" value="C:cytosol"/>
    <property type="evidence" value="ECO:0007669"/>
    <property type="project" value="TreeGrafter"/>
</dbReference>
<keyword evidence="11" id="KW-0413">Isomerase</keyword>
<evidence type="ECO:0000256" key="5">
    <source>
        <dbReference type="ARBA" id="ARBA00022801"/>
    </source>
</evidence>
<proteinExistence type="inferred from homology"/>
<dbReference type="SUPFAM" id="SSF52540">
    <property type="entry name" value="P-loop containing nucleoside triphosphate hydrolases"/>
    <property type="match status" value="1"/>
</dbReference>
<evidence type="ECO:0000256" key="7">
    <source>
        <dbReference type="ARBA" id="ARBA00022839"/>
    </source>
</evidence>
<dbReference type="OrthoDB" id="9810135at2"/>
<keyword evidence="3 15" id="KW-0547">Nucleotide-binding</keyword>
<keyword evidence="6 15" id="KW-0347">Helicase</keyword>
<evidence type="ECO:0000256" key="13">
    <source>
        <dbReference type="ARBA" id="ARBA00034808"/>
    </source>
</evidence>
<keyword evidence="7 18" id="KW-0269">Exonuclease</keyword>
<dbReference type="InterPro" id="IPR014016">
    <property type="entry name" value="UvrD-like_ATP-bd"/>
</dbReference>
<evidence type="ECO:0000256" key="1">
    <source>
        <dbReference type="ARBA" id="ARBA00009922"/>
    </source>
</evidence>
<evidence type="ECO:0000256" key="4">
    <source>
        <dbReference type="ARBA" id="ARBA00022763"/>
    </source>
</evidence>
<evidence type="ECO:0000256" key="3">
    <source>
        <dbReference type="ARBA" id="ARBA00022741"/>
    </source>
</evidence>
<accession>A0A2H1KXT7</accession>
<dbReference type="EC" id="5.6.2.4" evidence="13"/>
<dbReference type="GO" id="GO:0004527">
    <property type="term" value="F:exonuclease activity"/>
    <property type="evidence" value="ECO:0007669"/>
    <property type="project" value="UniProtKB-KW"/>
</dbReference>
<evidence type="ECO:0000256" key="12">
    <source>
        <dbReference type="ARBA" id="ARBA00034617"/>
    </source>
</evidence>
<evidence type="ECO:0000256" key="10">
    <source>
        <dbReference type="ARBA" id="ARBA00023204"/>
    </source>
</evidence>
<dbReference type="Gene3D" id="1.10.10.160">
    <property type="match status" value="1"/>
</dbReference>
<dbReference type="PANTHER" id="PTHR11070">
    <property type="entry name" value="UVRD / RECB / PCRA DNA HELICASE FAMILY MEMBER"/>
    <property type="match status" value="1"/>
</dbReference>
<evidence type="ECO:0000256" key="6">
    <source>
        <dbReference type="ARBA" id="ARBA00022806"/>
    </source>
</evidence>
<evidence type="ECO:0000313" key="19">
    <source>
        <dbReference type="Proteomes" id="UP000234433"/>
    </source>
</evidence>
<dbReference type="GO" id="GO:0043138">
    <property type="term" value="F:3'-5' DNA helicase activity"/>
    <property type="evidence" value="ECO:0007669"/>
    <property type="project" value="UniProtKB-EC"/>
</dbReference>
<dbReference type="EMBL" id="FXZD01000015">
    <property type="protein sequence ID" value="SMY04585.1"/>
    <property type="molecule type" value="Genomic_DNA"/>
</dbReference>
<evidence type="ECO:0000256" key="15">
    <source>
        <dbReference type="PROSITE-ProRule" id="PRU00560"/>
    </source>
</evidence>
<dbReference type="Proteomes" id="UP000234433">
    <property type="component" value="Unassembled WGS sequence"/>
</dbReference>
<dbReference type="InterPro" id="IPR011604">
    <property type="entry name" value="PDDEXK-like_dom_sf"/>
</dbReference>
<dbReference type="Gene3D" id="3.40.50.300">
    <property type="entry name" value="P-loop containing nucleotide triphosphate hydrolases"/>
    <property type="match status" value="3"/>
</dbReference>
<dbReference type="GO" id="GO:0000725">
    <property type="term" value="P:recombinational repair"/>
    <property type="evidence" value="ECO:0007669"/>
    <property type="project" value="TreeGrafter"/>
</dbReference>
<dbReference type="SUPFAM" id="SSF52980">
    <property type="entry name" value="Restriction endonuclease-like"/>
    <property type="match status" value="1"/>
</dbReference>
<evidence type="ECO:0000256" key="14">
    <source>
        <dbReference type="ARBA" id="ARBA00048988"/>
    </source>
</evidence>
<feature type="domain" description="UvrD-like helicase ATP-binding" evidence="16">
    <location>
        <begin position="1"/>
        <end position="458"/>
    </location>
</feature>
<dbReference type="InterPro" id="IPR011335">
    <property type="entry name" value="Restrct_endonuc-II-like"/>
</dbReference>
<dbReference type="RefSeq" id="WP_101621062.1">
    <property type="nucleotide sequence ID" value="NZ_FXZD01000015.1"/>
</dbReference>
<keyword evidence="4" id="KW-0227">DNA damage</keyword>
<dbReference type="Gene3D" id="3.90.320.10">
    <property type="match status" value="1"/>
</dbReference>
<dbReference type="PANTHER" id="PTHR11070:SF23">
    <property type="entry name" value="RECBCD ENZYME SUBUNIT RECB"/>
    <property type="match status" value="1"/>
</dbReference>
<evidence type="ECO:0000259" key="17">
    <source>
        <dbReference type="PROSITE" id="PS51217"/>
    </source>
</evidence>
<comment type="similarity">
    <text evidence="1">Belongs to the helicase family. UvrD subfamily.</text>
</comment>
<dbReference type="InterPro" id="IPR000212">
    <property type="entry name" value="DNA_helicase_UvrD/REP"/>
</dbReference>
<dbReference type="Gene3D" id="1.10.486.10">
    <property type="entry name" value="PCRA, domain 4"/>
    <property type="match status" value="1"/>
</dbReference>
<dbReference type="PROSITE" id="PS51198">
    <property type="entry name" value="UVRD_HELICASE_ATP_BIND"/>
    <property type="match status" value="1"/>
</dbReference>
<dbReference type="InterPro" id="IPR014017">
    <property type="entry name" value="DNA_helicase_UvrD-like_C"/>
</dbReference>
<keyword evidence="10" id="KW-0234">DNA repair</keyword>
<keyword evidence="8 15" id="KW-0067">ATP-binding</keyword>
<dbReference type="Pfam" id="PF13361">
    <property type="entry name" value="UvrD_C"/>
    <property type="match status" value="1"/>
</dbReference>
<dbReference type="GO" id="GO:0003677">
    <property type="term" value="F:DNA binding"/>
    <property type="evidence" value="ECO:0007669"/>
    <property type="project" value="UniProtKB-KW"/>
</dbReference>
<gene>
    <name evidence="18" type="ORF">BANT918_03105</name>
</gene>
<feature type="binding site" evidence="15">
    <location>
        <begin position="8"/>
        <end position="15"/>
    </location>
    <ligand>
        <name>ATP</name>
        <dbReference type="ChEBI" id="CHEBI:30616"/>
    </ligand>
</feature>
<dbReference type="InterPro" id="IPR027417">
    <property type="entry name" value="P-loop_NTPase"/>
</dbReference>
<dbReference type="GO" id="GO:0005524">
    <property type="term" value="F:ATP binding"/>
    <property type="evidence" value="ECO:0007669"/>
    <property type="project" value="UniProtKB-UniRule"/>
</dbReference>
<keyword evidence="9" id="KW-0238">DNA-binding</keyword>
<keyword evidence="2" id="KW-0540">Nuclease</keyword>